<evidence type="ECO:0000313" key="1">
    <source>
        <dbReference type="EMBL" id="MCE4121328.1"/>
    </source>
</evidence>
<dbReference type="AlphaFoldDB" id="A0A3E5AGW4"/>
<name>A0A3E5AGW4_9BACT</name>
<dbReference type="Proteomes" id="UP001200307">
    <property type="component" value="Unassembled WGS sequence"/>
</dbReference>
<comment type="caution">
    <text evidence="12">The sequence shown here is derived from an EMBL/GenBank/DDBJ whole genome shotgun (WGS) entry which is preliminary data.</text>
</comment>
<reference evidence="2" key="4">
    <citation type="submission" date="2022-07" db="EMBL/GenBank/DDBJ databases">
        <title>Prevotella copri.</title>
        <authorList>
            <person name="Yang C."/>
        </authorList>
    </citation>
    <scope>NUCLEOTIDE SEQUENCE</scope>
    <source>
        <strain evidence="2">HF1805</strain>
    </source>
</reference>
<evidence type="ECO:0000313" key="15">
    <source>
        <dbReference type="Proteomes" id="UP000284562"/>
    </source>
</evidence>
<organism evidence="12 17">
    <name type="scientific">Segatella copri</name>
    <dbReference type="NCBI Taxonomy" id="165179"/>
    <lineage>
        <taxon>Bacteria</taxon>
        <taxon>Pseudomonadati</taxon>
        <taxon>Bacteroidota</taxon>
        <taxon>Bacteroidia</taxon>
        <taxon>Bacteroidales</taxon>
        <taxon>Prevotellaceae</taxon>
        <taxon>Segatella</taxon>
    </lineage>
</organism>
<evidence type="ECO:0000313" key="6">
    <source>
        <dbReference type="EMBL" id="MCW4166498.1"/>
    </source>
</evidence>
<reference evidence="1" key="3">
    <citation type="submission" date="2021-12" db="EMBL/GenBank/DDBJ databases">
        <authorList>
            <person name="Lv X."/>
        </authorList>
    </citation>
    <scope>NUCLEOTIDE SEQUENCE</scope>
    <source>
        <strain evidence="1">HF2106</strain>
    </source>
</reference>
<dbReference type="InterPro" id="IPR025342">
    <property type="entry name" value="DUF4248"/>
</dbReference>
<evidence type="ECO:0000313" key="13">
    <source>
        <dbReference type="EMBL" id="RHK48787.1"/>
    </source>
</evidence>
<evidence type="ECO:0000313" key="17">
    <source>
        <dbReference type="Proteomes" id="UP000286501"/>
    </source>
</evidence>
<evidence type="ECO:0000313" key="2">
    <source>
        <dbReference type="EMBL" id="MCP9549294.1"/>
    </source>
</evidence>
<dbReference type="Proteomes" id="UP000285776">
    <property type="component" value="Unassembled WGS sequence"/>
</dbReference>
<dbReference type="Proteomes" id="UP000286501">
    <property type="component" value="Unassembled WGS sequence"/>
</dbReference>
<dbReference type="EMBL" id="QSAV01000116">
    <property type="protein sequence ID" value="RGW72268.1"/>
    <property type="molecule type" value="Genomic_DNA"/>
</dbReference>
<reference evidence="14 15" key="1">
    <citation type="submission" date="2018-08" db="EMBL/GenBank/DDBJ databases">
        <title>A genome reference for cultivated species of the human gut microbiota.</title>
        <authorList>
            <person name="Zou Y."/>
            <person name="Xue W."/>
            <person name="Luo G."/>
        </authorList>
    </citation>
    <scope>NUCLEOTIDE SEQUENCE [LARGE SCALE GENOMIC DNA]</scope>
    <source>
        <strain evidence="11 16">AF10-17</strain>
        <strain evidence="13 15">AF43-2</strain>
        <strain evidence="12 17">AM22-1</strain>
        <strain evidence="9 14">OM06-11</strain>
    </source>
</reference>
<proteinExistence type="predicted"/>
<dbReference type="EMBL" id="QSUC01000004">
    <property type="protein sequence ID" value="RGN11806.1"/>
    <property type="molecule type" value="Genomic_DNA"/>
</dbReference>
<dbReference type="EMBL" id="JAPDUS010000024">
    <property type="protein sequence ID" value="MCW4094276.1"/>
    <property type="molecule type" value="Genomic_DNA"/>
</dbReference>
<dbReference type="Proteomes" id="UP000284562">
    <property type="component" value="Unassembled WGS sequence"/>
</dbReference>
<evidence type="ECO:0000313" key="9">
    <source>
        <dbReference type="EMBL" id="RGN01751.1"/>
    </source>
</evidence>
<evidence type="ECO:0000313" key="4">
    <source>
        <dbReference type="EMBL" id="MCW4138969.1"/>
    </source>
</evidence>
<evidence type="ECO:0000313" key="19">
    <source>
        <dbReference type="Proteomes" id="UP000421408"/>
    </source>
</evidence>
<dbReference type="Proteomes" id="UP001209074">
    <property type="component" value="Unassembled WGS sequence"/>
</dbReference>
<protein>
    <submittedName>
        <fullName evidence="12">DUF4248 domain-containing protein</fullName>
    </submittedName>
</protein>
<dbReference type="EMBL" id="JANDWU010000010">
    <property type="protein sequence ID" value="MCP9549294.1"/>
    <property type="molecule type" value="Genomic_DNA"/>
</dbReference>
<dbReference type="EMBL" id="JAPDVD010000003">
    <property type="protein sequence ID" value="MCW4138969.1"/>
    <property type="molecule type" value="Genomic_DNA"/>
</dbReference>
<reference evidence="18 19" key="2">
    <citation type="submission" date="2019-09" db="EMBL/GenBank/DDBJ databases">
        <title>Distinct polysaccharide growth profiles of human intestinal Prevotella copri isolates.</title>
        <authorList>
            <person name="Fehlner-Peach H."/>
            <person name="Magnabosco C."/>
            <person name="Raghavan V."/>
            <person name="Scher J.U."/>
            <person name="Tett A."/>
            <person name="Cox L.M."/>
            <person name="Gottsegen C."/>
            <person name="Watters A."/>
            <person name="Wiltshire- Gordon J.D."/>
            <person name="Segata N."/>
            <person name="Bonneau R."/>
            <person name="Littman D.R."/>
        </authorList>
    </citation>
    <scope>NUCLEOTIDE SEQUENCE [LARGE SCALE GENOMIC DNA]</scope>
    <source>
        <strain evidence="8">IAA108</strain>
        <strain evidence="19">iAA108</strain>
        <strain evidence="18">iK21513</strain>
        <strain evidence="7">IK21513</strain>
    </source>
</reference>
<accession>A0A3E5AGW4</accession>
<dbReference type="RefSeq" id="WP_117727236.1">
    <property type="nucleotide sequence ID" value="NZ_CATKVS010000004.1"/>
</dbReference>
<dbReference type="EMBL" id="QRIN01000091">
    <property type="protein sequence ID" value="RHG62160.1"/>
    <property type="molecule type" value="Genomic_DNA"/>
</dbReference>
<dbReference type="Proteomes" id="UP001205506">
    <property type="component" value="Unassembled WGS sequence"/>
</dbReference>
<gene>
    <name evidence="13" type="ORF">DW064_06385</name>
    <name evidence="12" type="ORF">DW250_14510</name>
    <name evidence="11" type="ORF">DWV53_15280</name>
    <name evidence="10" type="ORF">DXB80_02655</name>
    <name evidence="9" type="ORF">DXB80_14945</name>
    <name evidence="8" type="ORF">F7D74_08690</name>
    <name evidence="7" type="ORF">F7D97_08685</name>
    <name evidence="1" type="ORF">LYY06_03475</name>
    <name evidence="2" type="ORF">NNC68_07385</name>
    <name evidence="5" type="ORF">ONS98_01570</name>
    <name evidence="6" type="ORF">ONS98_15030</name>
    <name evidence="4" type="ORF">ONT01_14590</name>
    <name evidence="3" type="ORF">ONT05_12105</name>
</gene>
<dbReference type="EMBL" id="JAJTVO010000004">
    <property type="protein sequence ID" value="MCE4121328.1"/>
    <property type="molecule type" value="Genomic_DNA"/>
</dbReference>
<dbReference type="Proteomes" id="UP000406735">
    <property type="component" value="Unassembled WGS sequence"/>
</dbReference>
<evidence type="ECO:0000313" key="5">
    <source>
        <dbReference type="EMBL" id="MCW4163933.1"/>
    </source>
</evidence>
<dbReference type="Proteomes" id="UP000421408">
    <property type="component" value="Unassembled WGS sequence"/>
</dbReference>
<dbReference type="Proteomes" id="UP001209476">
    <property type="component" value="Unassembled WGS sequence"/>
</dbReference>
<evidence type="ECO:0000313" key="14">
    <source>
        <dbReference type="Proteomes" id="UP000261245"/>
    </source>
</evidence>
<dbReference type="EMBL" id="QSUC01000108">
    <property type="protein sequence ID" value="RGN01751.1"/>
    <property type="molecule type" value="Genomic_DNA"/>
</dbReference>
<dbReference type="EMBL" id="JAPDUM010000001">
    <property type="protein sequence ID" value="MCW4163933.1"/>
    <property type="molecule type" value="Genomic_DNA"/>
</dbReference>
<dbReference type="EMBL" id="JAPDUM010000003">
    <property type="protein sequence ID" value="MCW4166498.1"/>
    <property type="molecule type" value="Genomic_DNA"/>
</dbReference>
<evidence type="ECO:0000313" key="8">
    <source>
        <dbReference type="EMBL" id="MQN84049.1"/>
    </source>
</evidence>
<dbReference type="EMBL" id="QRNN01000018">
    <property type="protein sequence ID" value="RHK48787.1"/>
    <property type="molecule type" value="Genomic_DNA"/>
</dbReference>
<dbReference type="Proteomes" id="UP001208620">
    <property type="component" value="Unassembled WGS sequence"/>
</dbReference>
<sequence>MDLRSYTKQELALLYFPDSDPDVARAHLMRWIVRCTQLYEQLQKSGYNKSCKEFNPLQVSYIFFHLGEP</sequence>
<dbReference type="Proteomes" id="UP000261245">
    <property type="component" value="Unassembled WGS sequence"/>
</dbReference>
<evidence type="ECO:0000313" key="12">
    <source>
        <dbReference type="EMBL" id="RHG62160.1"/>
    </source>
</evidence>
<evidence type="ECO:0000313" key="18">
    <source>
        <dbReference type="Proteomes" id="UP000406735"/>
    </source>
</evidence>
<dbReference type="EMBL" id="VZCC01000055">
    <property type="protein sequence ID" value="MQN84049.1"/>
    <property type="molecule type" value="Genomic_DNA"/>
</dbReference>
<evidence type="ECO:0000313" key="7">
    <source>
        <dbReference type="EMBL" id="MQN09994.1"/>
    </source>
</evidence>
<evidence type="ECO:0000313" key="10">
    <source>
        <dbReference type="EMBL" id="RGN11806.1"/>
    </source>
</evidence>
<evidence type="ECO:0000313" key="3">
    <source>
        <dbReference type="EMBL" id="MCW4094276.1"/>
    </source>
</evidence>
<evidence type="ECO:0000313" key="16">
    <source>
        <dbReference type="Proteomes" id="UP000285776"/>
    </source>
</evidence>
<dbReference type="EMBL" id="VZCY01000072">
    <property type="protein sequence ID" value="MQN09994.1"/>
    <property type="molecule type" value="Genomic_DNA"/>
</dbReference>
<evidence type="ECO:0000313" key="11">
    <source>
        <dbReference type="EMBL" id="RGW72268.1"/>
    </source>
</evidence>
<reference evidence="3" key="5">
    <citation type="submission" date="2022-11" db="EMBL/GenBank/DDBJ databases">
        <title>Genomic repertoires linked with pathogenic potency of arthritogenic Prevotella copri isolated from the gut of rheumatoid arthritis patients.</title>
        <authorList>
            <person name="Nii T."/>
            <person name="Maeda Y."/>
            <person name="Motooka D."/>
            <person name="Naito M."/>
            <person name="Matsumoto Y."/>
            <person name="Ogawa T."/>
            <person name="Oguro-Igashira E."/>
            <person name="Kishikawa T."/>
            <person name="Yamashita M."/>
            <person name="Koizumi S."/>
            <person name="Kurakawa T."/>
            <person name="Okumura R."/>
            <person name="Kayama H."/>
            <person name="Murakami M."/>
            <person name="Sakaguchi T."/>
            <person name="Das B."/>
            <person name="Nakamura S."/>
            <person name="Okada Y."/>
            <person name="Kumanogoh A."/>
            <person name="Takeda K."/>
        </authorList>
    </citation>
    <scope>NUCLEOTIDE SEQUENCE</scope>
    <source>
        <strain evidence="4">H105_2-2</strain>
        <strain evidence="3">N016-13</strain>
        <strain evidence="5">RA-N001-16</strain>
    </source>
</reference>
<dbReference type="Pfam" id="PF14053">
    <property type="entry name" value="DUF4248"/>
    <property type="match status" value="1"/>
</dbReference>